<dbReference type="Proteomes" id="UP001050975">
    <property type="component" value="Unassembled WGS sequence"/>
</dbReference>
<dbReference type="EMBL" id="BLAY01000090">
    <property type="protein sequence ID" value="GET40407.1"/>
    <property type="molecule type" value="Genomic_DNA"/>
</dbReference>
<protein>
    <submittedName>
        <fullName evidence="1">Uncharacterized protein</fullName>
    </submittedName>
</protein>
<proteinExistence type="predicted"/>
<evidence type="ECO:0000313" key="2">
    <source>
        <dbReference type="Proteomes" id="UP001050975"/>
    </source>
</evidence>
<organism evidence="1 2">
    <name type="scientific">Microseira wollei NIES-4236</name>
    <dbReference type="NCBI Taxonomy" id="2530354"/>
    <lineage>
        <taxon>Bacteria</taxon>
        <taxon>Bacillati</taxon>
        <taxon>Cyanobacteriota</taxon>
        <taxon>Cyanophyceae</taxon>
        <taxon>Oscillatoriophycideae</taxon>
        <taxon>Aerosakkonematales</taxon>
        <taxon>Aerosakkonemataceae</taxon>
        <taxon>Microseira</taxon>
    </lineage>
</organism>
<dbReference type="AlphaFoldDB" id="A0AAV3XLK7"/>
<sequence>MHPMSHMPIPPTPNAKGGCQVPPWARGAVRFPPGQGELSGSPLGKGGCQVPPWARGAVRFPPGQGGLGGIDASVLRKKASFKQPVALSSRNVSWVAIQPVAPILALA</sequence>
<evidence type="ECO:0000313" key="1">
    <source>
        <dbReference type="EMBL" id="GET40407.1"/>
    </source>
</evidence>
<name>A0AAV3XLK7_9CYAN</name>
<gene>
    <name evidence="1" type="ORF">MiSe_52160</name>
</gene>
<reference evidence="1" key="1">
    <citation type="submission" date="2019-10" db="EMBL/GenBank/DDBJ databases">
        <title>Draft genome sequece of Microseira wollei NIES-4236.</title>
        <authorList>
            <person name="Yamaguchi H."/>
            <person name="Suzuki S."/>
            <person name="Kawachi M."/>
        </authorList>
    </citation>
    <scope>NUCLEOTIDE SEQUENCE</scope>
    <source>
        <strain evidence="1">NIES-4236</strain>
    </source>
</reference>
<keyword evidence="2" id="KW-1185">Reference proteome</keyword>
<comment type="caution">
    <text evidence="1">The sequence shown here is derived from an EMBL/GenBank/DDBJ whole genome shotgun (WGS) entry which is preliminary data.</text>
</comment>
<accession>A0AAV3XLK7</accession>